<evidence type="ECO:0000313" key="2">
    <source>
        <dbReference type="Proteomes" id="UP000199114"/>
    </source>
</evidence>
<evidence type="ECO:0000313" key="1">
    <source>
        <dbReference type="EMBL" id="SEQ00465.1"/>
    </source>
</evidence>
<protein>
    <submittedName>
        <fullName evidence="1">Uncharacterized protein</fullName>
    </submittedName>
</protein>
<proteinExistence type="predicted"/>
<keyword evidence="2" id="KW-1185">Reference proteome</keyword>
<dbReference type="AlphaFoldDB" id="A0A1H9CGX6"/>
<accession>A0A1H9CGX6</accession>
<dbReference type="RefSeq" id="WP_090614335.1">
    <property type="nucleotide sequence ID" value="NZ_FOFD01000001.1"/>
</dbReference>
<dbReference type="EMBL" id="FOFD01000001">
    <property type="protein sequence ID" value="SEQ00465.1"/>
    <property type="molecule type" value="Genomic_DNA"/>
</dbReference>
<gene>
    <name evidence="1" type="ORF">SAMN04489841_1051</name>
</gene>
<reference evidence="2" key="1">
    <citation type="submission" date="2016-10" db="EMBL/GenBank/DDBJ databases">
        <authorList>
            <person name="Varghese N."/>
            <person name="Submissions S."/>
        </authorList>
    </citation>
    <scope>NUCLEOTIDE SEQUENCE [LARGE SCALE GENOMIC DNA]</scope>
    <source>
        <strain evidence="2">DSM 25055</strain>
    </source>
</reference>
<dbReference type="Proteomes" id="UP000199114">
    <property type="component" value="Unassembled WGS sequence"/>
</dbReference>
<sequence>MIGKAIIRITVDGEDLRRWIQFIDQECGGWADRPVSAVDEAQEVLEKVLLSYQPLETDTRVSVVSNSSERRT</sequence>
<name>A0A1H9CGX6_9EURY</name>
<dbReference type="STRING" id="1186196.SAMN04489841_1051"/>
<organism evidence="1 2">
    <name type="scientific">Natrinema salaciae</name>
    <dbReference type="NCBI Taxonomy" id="1186196"/>
    <lineage>
        <taxon>Archaea</taxon>
        <taxon>Methanobacteriati</taxon>
        <taxon>Methanobacteriota</taxon>
        <taxon>Stenosarchaea group</taxon>
        <taxon>Halobacteria</taxon>
        <taxon>Halobacteriales</taxon>
        <taxon>Natrialbaceae</taxon>
        <taxon>Natrinema</taxon>
    </lineage>
</organism>